<dbReference type="Pfam" id="PF16161">
    <property type="entry name" value="DUF4867"/>
    <property type="match status" value="1"/>
</dbReference>
<reference evidence="1" key="2">
    <citation type="journal article" date="2021" name="PeerJ">
        <title>Extensive microbial diversity within the chicken gut microbiome revealed by metagenomics and culture.</title>
        <authorList>
            <person name="Gilroy R."/>
            <person name="Ravi A."/>
            <person name="Getino M."/>
            <person name="Pursley I."/>
            <person name="Horton D.L."/>
            <person name="Alikhan N.F."/>
            <person name="Baker D."/>
            <person name="Gharbi K."/>
            <person name="Hall N."/>
            <person name="Watson M."/>
            <person name="Adriaenssens E.M."/>
            <person name="Foster-Nyarko E."/>
            <person name="Jarju S."/>
            <person name="Secka A."/>
            <person name="Antonio M."/>
            <person name="Oren A."/>
            <person name="Chaudhuri R.R."/>
            <person name="La Ragione R."/>
            <person name="Hildebrand F."/>
            <person name="Pallen M.J."/>
        </authorList>
    </citation>
    <scope>NUCLEOTIDE SEQUENCE</scope>
    <source>
        <strain evidence="1">E3-2379</strain>
    </source>
</reference>
<gene>
    <name evidence="1" type="ORF">IAC13_03835</name>
</gene>
<dbReference type="InterPro" id="IPR032358">
    <property type="entry name" value="DUF4867"/>
</dbReference>
<dbReference type="AlphaFoldDB" id="A0A9D9I0K7"/>
<protein>
    <submittedName>
        <fullName evidence="1">DUF4867 family protein</fullName>
    </submittedName>
</protein>
<dbReference type="Proteomes" id="UP000823618">
    <property type="component" value="Unassembled WGS sequence"/>
</dbReference>
<accession>A0A9D9I0K7</accession>
<evidence type="ECO:0000313" key="1">
    <source>
        <dbReference type="EMBL" id="MBO8463044.1"/>
    </source>
</evidence>
<name>A0A9D9I0K7_9FIRM</name>
<reference evidence="1" key="1">
    <citation type="submission" date="2020-10" db="EMBL/GenBank/DDBJ databases">
        <authorList>
            <person name="Gilroy R."/>
        </authorList>
    </citation>
    <scope>NUCLEOTIDE SEQUENCE</scope>
    <source>
        <strain evidence="1">E3-2379</strain>
    </source>
</reference>
<proteinExistence type="predicted"/>
<evidence type="ECO:0000313" key="2">
    <source>
        <dbReference type="Proteomes" id="UP000823618"/>
    </source>
</evidence>
<sequence>MEIHSVLEQEFRSYGKVLKEYDVSELLKEMEHTPLPTDVIYVPSDEKLESLAIAKELQQYGFGGLPIQIGYCNGNNKKLNALEYHRSSEINIAVTDLILLLGKQEDIREDFTYDTKFVKAFFVPKGTAIEVYATTLHYAPCNAEEKGFRCVVVLPKGTNTEWNMTVPKEGEASLMTAKNKWLIAHKEAQIEGAYEGLVGENIKLDEQ</sequence>
<comment type="caution">
    <text evidence="1">The sequence shown here is derived from an EMBL/GenBank/DDBJ whole genome shotgun (WGS) entry which is preliminary data.</text>
</comment>
<dbReference type="EMBL" id="JADIML010000108">
    <property type="protein sequence ID" value="MBO8463044.1"/>
    <property type="molecule type" value="Genomic_DNA"/>
</dbReference>
<organism evidence="1 2">
    <name type="scientific">Candidatus Scybalomonas excrementavium</name>
    <dbReference type="NCBI Taxonomy" id="2840943"/>
    <lineage>
        <taxon>Bacteria</taxon>
        <taxon>Bacillati</taxon>
        <taxon>Bacillota</taxon>
        <taxon>Clostridia</taxon>
        <taxon>Lachnospirales</taxon>
        <taxon>Lachnospiraceae</taxon>
        <taxon>Lachnospiraceae incertae sedis</taxon>
        <taxon>Candidatus Scybalomonas</taxon>
    </lineage>
</organism>